<proteinExistence type="predicted"/>
<accession>A0ABY8G1Y9</accession>
<reference evidence="1 2" key="1">
    <citation type="submission" date="2023-03" db="EMBL/GenBank/DDBJ databases">
        <title>Complete genome of Arcanobacterium canis strain DSM 25104 isolated in 2010 from a canine otitis externa in Germany.</title>
        <authorList>
            <person name="Borowiak M."/>
            <person name="Kreitlow A."/>
            <person name="Malorny B."/>
            <person name="Laemmler C."/>
            <person name="Prenger-Berninghoff E."/>
            <person name="Ploetz M."/>
            <person name="Abdulmawjood A."/>
        </authorList>
    </citation>
    <scope>NUCLEOTIDE SEQUENCE [LARGE SCALE GENOMIC DNA]</scope>
    <source>
        <strain evidence="1 2">DSM 25104</strain>
    </source>
</reference>
<dbReference type="PANTHER" id="PTHR11070">
    <property type="entry name" value="UVRD / RECB / PCRA DNA HELICASE FAMILY MEMBER"/>
    <property type="match status" value="1"/>
</dbReference>
<name>A0ABY8G1Y9_9ACTO</name>
<dbReference type="EMBL" id="CP121208">
    <property type="protein sequence ID" value="WFM83896.1"/>
    <property type="molecule type" value="Genomic_DNA"/>
</dbReference>
<evidence type="ECO:0000313" key="1">
    <source>
        <dbReference type="EMBL" id="WFM83896.1"/>
    </source>
</evidence>
<dbReference type="Proteomes" id="UP001215216">
    <property type="component" value="Chromosome"/>
</dbReference>
<protein>
    <submittedName>
        <fullName evidence="1">UvrD-helicase domain-containing protein</fullName>
    </submittedName>
</protein>
<dbReference type="Gene3D" id="3.40.50.300">
    <property type="entry name" value="P-loop containing nucleotide triphosphate hydrolases"/>
    <property type="match status" value="1"/>
</dbReference>
<dbReference type="Pfam" id="PF13245">
    <property type="entry name" value="AAA_19"/>
    <property type="match status" value="1"/>
</dbReference>
<dbReference type="InterPro" id="IPR000212">
    <property type="entry name" value="DNA_helicase_UvrD/REP"/>
</dbReference>
<sequence length="379" mass="42892">MIHNFVHACAGAGKTELIIQRCANTANQKRRLVITLTNSGQEELVSRLSVACSQSQMPDVMGWYAFMIRHYVRPYLPVLFPDVRPTGFIFDRATHPKDHFKLGGIRRYFSSNGSIYKETLPELAVKVAEAMQGAVEKRLGRIYDEIIVDEVQDISRKSLDIIERLISQATPHLILVGDVRQSLLDSDQTSSKNRNADRLGLINWYRKHESAGRLEIKELCETWRSNQRISDFSDRIFPPELGFAPTNSQNQKVTGHDGVFLVHEQHLATYLENYHPMPLRSSKASGKHLTNLEFKNIGTVKGLTYERVIIFPTKPMIDLITKGTPLAGMSACSFCVAVTRARASVAIIVNDKTLTRRLRENPFIPISVWAPDSSEQRLF</sequence>
<dbReference type="RefSeq" id="WP_278013291.1">
    <property type="nucleotide sequence ID" value="NZ_CP121208.1"/>
</dbReference>
<dbReference type="PANTHER" id="PTHR11070:SF3">
    <property type="entry name" value="DNA 3'-5' HELICASE"/>
    <property type="match status" value="1"/>
</dbReference>
<dbReference type="InterPro" id="IPR027417">
    <property type="entry name" value="P-loop_NTPase"/>
</dbReference>
<dbReference type="SUPFAM" id="SSF52540">
    <property type="entry name" value="P-loop containing nucleoside triphosphate hydrolases"/>
    <property type="match status" value="1"/>
</dbReference>
<gene>
    <name evidence="1" type="ORF">P7079_02660</name>
</gene>
<keyword evidence="2" id="KW-1185">Reference proteome</keyword>
<organism evidence="1 2">
    <name type="scientific">Arcanobacterium canis</name>
    <dbReference type="NCBI Taxonomy" id="999183"/>
    <lineage>
        <taxon>Bacteria</taxon>
        <taxon>Bacillati</taxon>
        <taxon>Actinomycetota</taxon>
        <taxon>Actinomycetes</taxon>
        <taxon>Actinomycetales</taxon>
        <taxon>Actinomycetaceae</taxon>
        <taxon>Arcanobacterium</taxon>
    </lineage>
</organism>
<evidence type="ECO:0000313" key="2">
    <source>
        <dbReference type="Proteomes" id="UP001215216"/>
    </source>
</evidence>